<dbReference type="AlphaFoldDB" id="A0AAU9U539"/>
<organism evidence="2 3">
    <name type="scientific">Euphydryas editha</name>
    <name type="common">Edith's checkerspot</name>
    <dbReference type="NCBI Taxonomy" id="104508"/>
    <lineage>
        <taxon>Eukaryota</taxon>
        <taxon>Metazoa</taxon>
        <taxon>Ecdysozoa</taxon>
        <taxon>Arthropoda</taxon>
        <taxon>Hexapoda</taxon>
        <taxon>Insecta</taxon>
        <taxon>Pterygota</taxon>
        <taxon>Neoptera</taxon>
        <taxon>Endopterygota</taxon>
        <taxon>Lepidoptera</taxon>
        <taxon>Glossata</taxon>
        <taxon>Ditrysia</taxon>
        <taxon>Papilionoidea</taxon>
        <taxon>Nymphalidae</taxon>
        <taxon>Nymphalinae</taxon>
        <taxon>Euphydryas</taxon>
    </lineage>
</organism>
<feature type="region of interest" description="Disordered" evidence="1">
    <location>
        <begin position="93"/>
        <end position="230"/>
    </location>
</feature>
<gene>
    <name evidence="2" type="ORF">EEDITHA_LOCUS9864</name>
</gene>
<keyword evidence="3" id="KW-1185">Reference proteome</keyword>
<sequence>MVYESDFYTTRRPYRPSSYSVSRVGDWELVPYVPRPSLVPDPVTAFGRRTRPGTRASVLDPVTRQNIPPKPESKLAPLAPYVSPREQTRARVLSSVSQRERAYAADPLGTPRDHMDMVLAQAHGRPERPTHRHTPRHYVVVDRDPLPRRAEEQYSYSYSSTSERTAGSGLPQRSSYSNTVERRSASGPGSYSYSSERSSSLGGPSGYSYSSTTSGRLPYGTTYRHYSYRV</sequence>
<feature type="compositionally biased region" description="Basic and acidic residues" evidence="1">
    <location>
        <begin position="139"/>
        <end position="152"/>
    </location>
</feature>
<comment type="caution">
    <text evidence="2">The sequence shown here is derived from an EMBL/GenBank/DDBJ whole genome shotgun (WGS) entry which is preliminary data.</text>
</comment>
<reference evidence="2" key="1">
    <citation type="submission" date="2022-03" db="EMBL/GenBank/DDBJ databases">
        <authorList>
            <person name="Tunstrom K."/>
        </authorList>
    </citation>
    <scope>NUCLEOTIDE SEQUENCE</scope>
</reference>
<evidence type="ECO:0000256" key="1">
    <source>
        <dbReference type="SAM" id="MobiDB-lite"/>
    </source>
</evidence>
<evidence type="ECO:0000313" key="3">
    <source>
        <dbReference type="Proteomes" id="UP001153954"/>
    </source>
</evidence>
<dbReference type="EMBL" id="CAKOGL010000014">
    <property type="protein sequence ID" value="CAH2094283.1"/>
    <property type="molecule type" value="Genomic_DNA"/>
</dbReference>
<dbReference type="Proteomes" id="UP001153954">
    <property type="component" value="Unassembled WGS sequence"/>
</dbReference>
<feature type="compositionally biased region" description="Low complexity" evidence="1">
    <location>
        <begin position="185"/>
        <end position="217"/>
    </location>
</feature>
<proteinExistence type="predicted"/>
<name>A0AAU9U539_EUPED</name>
<evidence type="ECO:0000313" key="2">
    <source>
        <dbReference type="EMBL" id="CAH2094283.1"/>
    </source>
</evidence>
<protein>
    <submittedName>
        <fullName evidence="2">Uncharacterized protein</fullName>
    </submittedName>
</protein>
<accession>A0AAU9U539</accession>